<reference evidence="2" key="1">
    <citation type="submission" date="2020-11" db="EMBL/GenBank/DDBJ databases">
        <authorList>
            <person name="Tran Van P."/>
        </authorList>
    </citation>
    <scope>NUCLEOTIDE SEQUENCE</scope>
</reference>
<feature type="region of interest" description="Disordered" evidence="1">
    <location>
        <begin position="82"/>
        <end position="104"/>
    </location>
</feature>
<feature type="region of interest" description="Disordered" evidence="1">
    <location>
        <begin position="307"/>
        <end position="347"/>
    </location>
</feature>
<dbReference type="AlphaFoldDB" id="A0A7R8XGW2"/>
<organism evidence="2">
    <name type="scientific">Darwinula stevensoni</name>
    <dbReference type="NCBI Taxonomy" id="69355"/>
    <lineage>
        <taxon>Eukaryota</taxon>
        <taxon>Metazoa</taxon>
        <taxon>Ecdysozoa</taxon>
        <taxon>Arthropoda</taxon>
        <taxon>Crustacea</taxon>
        <taxon>Oligostraca</taxon>
        <taxon>Ostracoda</taxon>
        <taxon>Podocopa</taxon>
        <taxon>Podocopida</taxon>
        <taxon>Darwinulocopina</taxon>
        <taxon>Darwinuloidea</taxon>
        <taxon>Darwinulidae</taxon>
        <taxon>Darwinula</taxon>
    </lineage>
</organism>
<evidence type="ECO:0000313" key="2">
    <source>
        <dbReference type="EMBL" id="CAD7246971.1"/>
    </source>
</evidence>
<protein>
    <submittedName>
        <fullName evidence="2">Uncharacterized protein</fullName>
    </submittedName>
</protein>
<dbReference type="EMBL" id="LR900808">
    <property type="protein sequence ID" value="CAD7246971.1"/>
    <property type="molecule type" value="Genomic_DNA"/>
</dbReference>
<feature type="region of interest" description="Disordered" evidence="1">
    <location>
        <begin position="122"/>
        <end position="161"/>
    </location>
</feature>
<keyword evidence="3" id="KW-1185">Reference proteome</keyword>
<dbReference type="EMBL" id="CAJPEV010001291">
    <property type="protein sequence ID" value="CAG0891876.1"/>
    <property type="molecule type" value="Genomic_DNA"/>
</dbReference>
<dbReference type="Proteomes" id="UP000677054">
    <property type="component" value="Unassembled WGS sequence"/>
</dbReference>
<feature type="compositionally biased region" description="Polar residues" evidence="1">
    <location>
        <begin position="311"/>
        <end position="320"/>
    </location>
</feature>
<accession>A0A7R8XGW2</accession>
<feature type="region of interest" description="Disordered" evidence="1">
    <location>
        <begin position="209"/>
        <end position="230"/>
    </location>
</feature>
<evidence type="ECO:0000256" key="1">
    <source>
        <dbReference type="SAM" id="MobiDB-lite"/>
    </source>
</evidence>
<sequence>MYLIFAVSFAGQVIGYSHGHIDHLNSWIFFLGRSHQNAETATEQWTAVLKDALKRFPASPPDVGRCEKGGETHAALATRAKSFSMSSLEKPSNSSSGRNLPSASVNSIASCERKAYPPTREEPFAPLRIFSPRSDPIPHPLGAKERGRLTAQKRRKAKEEKASGFIALEAVGRRKEERRTTRNPPGEFRLDSEGFTRFEMHFIRNVHKTKGRVSRMPNPEGKRFPPFSLPRDSARASLRLSGLPIAPSRSSEEIREPGFPEGPTASLLSCSKTVVSKNGDSVKLLGPEELRETRPFDENLLKIPSRFPSVHPQSGVTNDPFSGWQGVRKRPDVTSWPSSPNKEAGDERPIVELMLGMVWLGWAYPADQEDEGDFLVRPRRSFFRFREAMSPDADADADPDAFPDPLPSKGWLFGYQKNKKYWNAKNFGAFG</sequence>
<gene>
    <name evidence="2" type="ORF">DSTB1V02_LOCUS6813</name>
</gene>
<proteinExistence type="predicted"/>
<feature type="region of interest" description="Disordered" evidence="1">
    <location>
        <begin position="247"/>
        <end position="266"/>
    </location>
</feature>
<name>A0A7R8XGW2_9CRUS</name>
<evidence type="ECO:0000313" key="3">
    <source>
        <dbReference type="Proteomes" id="UP000677054"/>
    </source>
</evidence>